<protein>
    <submittedName>
        <fullName evidence="1">Uncharacterized protein</fullName>
    </submittedName>
</protein>
<proteinExistence type="predicted"/>
<sequence>MMLSSKAQSAKSMRCHMCKQQINFIIPKNNPIVKCIYKDTGFIGVVELIKQIRNILDAKCPNLYTDCSKVPKYVIKNWTDGLNFDIQKENVFMKNIPTISFIRENCRLEMDIINFCDIVISENMSFLTSTLSRLEKLYRHMDDRPCIFNYRFIQTPKYETATQFARYCFYTCGLAQLFAFQPAPLSRGDFLILETDCFDPETELMIYLKFFSIPSNPSLVYASYKSNIQAWFKSLSTVSDKSFPSLITRVQYLKNYSSLVPLPVSFDDLLVEHQNYR</sequence>
<keyword evidence="2" id="KW-1185">Reference proteome</keyword>
<reference evidence="1 2" key="1">
    <citation type="journal article" date="2014" name="Genome Biol. Evol.">
        <title>The genome of the myxosporean Thelohanellus kitauei shows adaptations to nutrient acquisition within its fish host.</title>
        <authorList>
            <person name="Yang Y."/>
            <person name="Xiong J."/>
            <person name="Zhou Z."/>
            <person name="Huo F."/>
            <person name="Miao W."/>
            <person name="Ran C."/>
            <person name="Liu Y."/>
            <person name="Zhang J."/>
            <person name="Feng J."/>
            <person name="Wang M."/>
            <person name="Wang M."/>
            <person name="Wang L."/>
            <person name="Yao B."/>
        </authorList>
    </citation>
    <scope>NUCLEOTIDE SEQUENCE [LARGE SCALE GENOMIC DNA]</scope>
    <source>
        <strain evidence="1">Wuqing</strain>
    </source>
</reference>
<name>A0A0C2N301_THEKT</name>
<comment type="caution">
    <text evidence="1">The sequence shown here is derived from an EMBL/GenBank/DDBJ whole genome shotgun (WGS) entry which is preliminary data.</text>
</comment>
<dbReference type="EMBL" id="JWZT01002870">
    <property type="protein sequence ID" value="KII68277.1"/>
    <property type="molecule type" value="Genomic_DNA"/>
</dbReference>
<organism evidence="1 2">
    <name type="scientific">Thelohanellus kitauei</name>
    <name type="common">Myxosporean</name>
    <dbReference type="NCBI Taxonomy" id="669202"/>
    <lineage>
        <taxon>Eukaryota</taxon>
        <taxon>Metazoa</taxon>
        <taxon>Cnidaria</taxon>
        <taxon>Myxozoa</taxon>
        <taxon>Myxosporea</taxon>
        <taxon>Bivalvulida</taxon>
        <taxon>Platysporina</taxon>
        <taxon>Myxobolidae</taxon>
        <taxon>Thelohanellus</taxon>
    </lineage>
</organism>
<dbReference type="AlphaFoldDB" id="A0A0C2N301"/>
<dbReference type="Proteomes" id="UP000031668">
    <property type="component" value="Unassembled WGS sequence"/>
</dbReference>
<gene>
    <name evidence="1" type="ORF">RF11_06717</name>
</gene>
<evidence type="ECO:0000313" key="1">
    <source>
        <dbReference type="EMBL" id="KII68277.1"/>
    </source>
</evidence>
<evidence type="ECO:0000313" key="2">
    <source>
        <dbReference type="Proteomes" id="UP000031668"/>
    </source>
</evidence>
<accession>A0A0C2N301</accession>